<dbReference type="EMBL" id="JAHHDY010000003">
    <property type="protein sequence ID" value="MBT3139719.1"/>
    <property type="molecule type" value="Genomic_DNA"/>
</dbReference>
<accession>A0ABS5WKR6</accession>
<keyword evidence="3" id="KW-1185">Reference proteome</keyword>
<feature type="domain" description="ABC-three component systems C-terminal" evidence="1">
    <location>
        <begin position="274"/>
        <end position="399"/>
    </location>
</feature>
<evidence type="ECO:0000259" key="1">
    <source>
        <dbReference type="Pfam" id="PF20283"/>
    </source>
</evidence>
<gene>
    <name evidence="2" type="ORF">KL867_01505</name>
</gene>
<protein>
    <recommendedName>
        <fullName evidence="1">ABC-three component systems C-terminal domain-containing protein</fullName>
    </recommendedName>
</protein>
<evidence type="ECO:0000313" key="3">
    <source>
        <dbReference type="Proteomes" id="UP000763802"/>
    </source>
</evidence>
<dbReference type="RefSeq" id="WP_215193526.1">
    <property type="nucleotide sequence ID" value="NZ_JAHHDY010000003.1"/>
</dbReference>
<dbReference type="Proteomes" id="UP000763802">
    <property type="component" value="Unassembled WGS sequence"/>
</dbReference>
<organism evidence="2 3">
    <name type="scientific">Falsiruegeria litorea</name>
    <dbReference type="NCBI Taxonomy" id="1280831"/>
    <lineage>
        <taxon>Bacteria</taxon>
        <taxon>Pseudomonadati</taxon>
        <taxon>Pseudomonadota</taxon>
        <taxon>Alphaproteobacteria</taxon>
        <taxon>Rhodobacterales</taxon>
        <taxon>Roseobacteraceae</taxon>
        <taxon>Falsiruegeria</taxon>
    </lineage>
</organism>
<dbReference type="InterPro" id="IPR046913">
    <property type="entry name" value="ABC-3C_CTD7"/>
</dbReference>
<dbReference type="Pfam" id="PF20283">
    <property type="entry name" value="CTD7"/>
    <property type="match status" value="1"/>
</dbReference>
<proteinExistence type="predicted"/>
<comment type="caution">
    <text evidence="2">The sequence shown here is derived from an EMBL/GenBank/DDBJ whole genome shotgun (WGS) entry which is preliminary data.</text>
</comment>
<evidence type="ECO:0000313" key="2">
    <source>
        <dbReference type="EMBL" id="MBT3139719.1"/>
    </source>
</evidence>
<name>A0ABS5WKR6_9RHOB</name>
<sequence>MNKLVENVHSAAPVALGFYYQSLYALTLLLKSSDDEGAVSVETLDDVNLKADGQDYLTQLKHSVKENPSPISIKSDAFWKTIKAWIDVFKFIEISDTHFCLVTVGDLASGSPLQAFTNNVADRADVLAAMKIEAERVIAERALAETSDKPLPYKDRFKGCEAFRALSGPMKSSFLSRITLAPAEGSIVTMEQTVADLLKHIVVPKNRDEAAAKVVAWWDREVLFSLCKQRKPYISKLELQKYVSEVIASQVHDDLTADFEQEIPPEDHVVDGMLVKQIDLVNGTSNDKRIARREEWRARSQRSKWIDDRLDMATKIAAYDKILIENWNDKHTAMRDECSALDEDEKSQRGLNLLRWSYNDAPNTIRPFRPEWLGKYLVSGGFQILSIDRDVGWHPDYPKFVGKKE</sequence>
<reference evidence="2 3" key="1">
    <citation type="submission" date="2021-05" db="EMBL/GenBank/DDBJ databases">
        <title>Draft genomes of marine bacteria isolated from model chitin particles.</title>
        <authorList>
            <person name="Datta M.S."/>
            <person name="Schwartzman J.A."/>
            <person name="Cordero O."/>
        </authorList>
    </citation>
    <scope>NUCLEOTIDE SEQUENCE [LARGE SCALE GENOMIC DNA]</scope>
    <source>
        <strain evidence="2 3">4E07</strain>
    </source>
</reference>